<accession>A0A5N5F2G6</accession>
<proteinExistence type="predicted"/>
<dbReference type="OrthoDB" id="407555at2759"/>
<evidence type="ECO:0000313" key="1">
    <source>
        <dbReference type="EMBL" id="KAB2597167.1"/>
    </source>
</evidence>
<comment type="caution">
    <text evidence="1">The sequence shown here is derived from an EMBL/GenBank/DDBJ whole genome shotgun (WGS) entry which is preliminary data.</text>
</comment>
<evidence type="ECO:0000313" key="2">
    <source>
        <dbReference type="Proteomes" id="UP000327157"/>
    </source>
</evidence>
<reference evidence="1 2" key="1">
    <citation type="submission" date="2019-09" db="EMBL/GenBank/DDBJ databases">
        <authorList>
            <person name="Ou C."/>
        </authorList>
    </citation>
    <scope>NUCLEOTIDE SEQUENCE [LARGE SCALE GENOMIC DNA]</scope>
    <source>
        <strain evidence="1">S2</strain>
        <tissue evidence="1">Leaf</tissue>
    </source>
</reference>
<protein>
    <submittedName>
        <fullName evidence="1">Uncharacterized protein</fullName>
    </submittedName>
</protein>
<gene>
    <name evidence="1" type="ORF">D8674_000087</name>
</gene>
<keyword evidence="2" id="KW-1185">Reference proteome</keyword>
<reference evidence="1 2" key="3">
    <citation type="submission" date="2019-11" db="EMBL/GenBank/DDBJ databases">
        <title>A de novo genome assembly of a pear dwarfing rootstock.</title>
        <authorList>
            <person name="Wang F."/>
            <person name="Wang J."/>
            <person name="Li S."/>
            <person name="Zhang Y."/>
            <person name="Fang M."/>
            <person name="Ma L."/>
            <person name="Zhao Y."/>
            <person name="Jiang S."/>
        </authorList>
    </citation>
    <scope>NUCLEOTIDE SEQUENCE [LARGE SCALE GENOMIC DNA]</scope>
    <source>
        <strain evidence="1">S2</strain>
        <tissue evidence="1">Leaf</tissue>
    </source>
</reference>
<dbReference type="EMBL" id="SMOL01000768">
    <property type="protein sequence ID" value="KAB2597167.1"/>
    <property type="molecule type" value="Genomic_DNA"/>
</dbReference>
<reference evidence="2" key="2">
    <citation type="submission" date="2019-10" db="EMBL/GenBank/DDBJ databases">
        <title>A de novo genome assembly of a pear dwarfing rootstock.</title>
        <authorList>
            <person name="Wang F."/>
            <person name="Wang J."/>
            <person name="Li S."/>
            <person name="Zhang Y."/>
            <person name="Fang M."/>
            <person name="Ma L."/>
            <person name="Zhao Y."/>
            <person name="Jiang S."/>
        </authorList>
    </citation>
    <scope>NUCLEOTIDE SEQUENCE [LARGE SCALE GENOMIC DNA]</scope>
</reference>
<name>A0A5N5F2G6_9ROSA</name>
<sequence length="366" mass="40219">MVYRKATGNQFVCKCFQIQDSPSIIQAQEGDATTILATFSITDPSGAASLAKGPIHLNPNTYANVVDQAKDMQPPVLQPTATTGVVILATTNATAASESSNPALVQSEPTSIANEDFTEDVAESQEKETELTSVEPENGKSKAIVQNEYRTGKFSEVVVMSSHKRLHELLDRASTPNTLAISSSSTPTIDSQAIVTTKATSEMDFITMAGEVERTHMISCIPSLVDSNCFPTGTRPMILAMLKQLKQSVLAYSEAYSEYDMGKNLTDQVEATKQLIQPKVQFCDSKSRDFLELEEKNMKIKARQAEILMEIHGAVKETEPIQAHLEKLLLQQNQFKENEGNLNNILDIGDDLWTTLKSIIHRHVPT</sequence>
<dbReference type="Proteomes" id="UP000327157">
    <property type="component" value="Chromosome 1"/>
</dbReference>
<organism evidence="1 2">
    <name type="scientific">Pyrus ussuriensis x Pyrus communis</name>
    <dbReference type="NCBI Taxonomy" id="2448454"/>
    <lineage>
        <taxon>Eukaryota</taxon>
        <taxon>Viridiplantae</taxon>
        <taxon>Streptophyta</taxon>
        <taxon>Embryophyta</taxon>
        <taxon>Tracheophyta</taxon>
        <taxon>Spermatophyta</taxon>
        <taxon>Magnoliopsida</taxon>
        <taxon>eudicotyledons</taxon>
        <taxon>Gunneridae</taxon>
        <taxon>Pentapetalae</taxon>
        <taxon>rosids</taxon>
        <taxon>fabids</taxon>
        <taxon>Rosales</taxon>
        <taxon>Rosaceae</taxon>
        <taxon>Amygdaloideae</taxon>
        <taxon>Maleae</taxon>
        <taxon>Pyrus</taxon>
    </lineage>
</organism>
<dbReference type="AlphaFoldDB" id="A0A5N5F2G6"/>